<proteinExistence type="predicted"/>
<feature type="transmembrane region" description="Helical" evidence="1">
    <location>
        <begin position="33"/>
        <end position="53"/>
    </location>
</feature>
<dbReference type="EMBL" id="CP159872">
    <property type="protein sequence ID" value="XCM81278.1"/>
    <property type="molecule type" value="Genomic_DNA"/>
</dbReference>
<dbReference type="AlphaFoldDB" id="A0AAU8K1X1"/>
<gene>
    <name evidence="2" type="ORF">ABWK59_21350</name>
</gene>
<dbReference type="KEGG" id="kcm:ABWK59_21350"/>
<evidence type="ECO:0000313" key="2">
    <source>
        <dbReference type="EMBL" id="XCM81278.1"/>
    </source>
</evidence>
<accession>A0AAU8K1X1</accession>
<feature type="transmembrane region" description="Helical" evidence="1">
    <location>
        <begin position="6"/>
        <end position="26"/>
    </location>
</feature>
<organism evidence="2">
    <name type="scientific">Kitasatospora camelliae</name>
    <dbReference type="NCBI Taxonomy" id="3156397"/>
    <lineage>
        <taxon>Bacteria</taxon>
        <taxon>Bacillati</taxon>
        <taxon>Actinomycetota</taxon>
        <taxon>Actinomycetes</taxon>
        <taxon>Kitasatosporales</taxon>
        <taxon>Streptomycetaceae</taxon>
        <taxon>Kitasatospora</taxon>
    </lineage>
</organism>
<name>A0AAU8K1X1_9ACTN</name>
<reference evidence="2" key="1">
    <citation type="submission" date="2024-06" db="EMBL/GenBank/DDBJ databases">
        <title>The genome sequences of Kitasatospora sp. strain HUAS MG31.</title>
        <authorList>
            <person name="Mo P."/>
        </authorList>
    </citation>
    <scope>NUCLEOTIDE SEQUENCE</scope>
    <source>
        <strain evidence="2">HUAS MG31</strain>
    </source>
</reference>
<keyword evidence="1" id="KW-0812">Transmembrane</keyword>
<feature type="transmembrane region" description="Helical" evidence="1">
    <location>
        <begin position="59"/>
        <end position="79"/>
    </location>
</feature>
<sequence>MLVETMTFALIGLAVGAAAAALLPGYFPTSRSLTVATAVVAAMIGGLICDFSLDGRQPAVALAVSAVGSVLLVSVLARPERAAPRARRRRPA</sequence>
<protein>
    <submittedName>
        <fullName evidence="2">Uncharacterized protein</fullName>
    </submittedName>
</protein>
<keyword evidence="1" id="KW-0472">Membrane</keyword>
<keyword evidence="1" id="KW-1133">Transmembrane helix</keyword>
<dbReference type="RefSeq" id="WP_354642214.1">
    <property type="nucleotide sequence ID" value="NZ_CP159872.1"/>
</dbReference>
<evidence type="ECO:0000256" key="1">
    <source>
        <dbReference type="SAM" id="Phobius"/>
    </source>
</evidence>